<dbReference type="GO" id="GO:0030170">
    <property type="term" value="F:pyridoxal phosphate binding"/>
    <property type="evidence" value="ECO:0007669"/>
    <property type="project" value="TreeGrafter"/>
</dbReference>
<keyword evidence="6" id="KW-0812">Transmembrane</keyword>
<dbReference type="PANTHER" id="PTHR30244">
    <property type="entry name" value="TRANSAMINASE"/>
    <property type="match status" value="1"/>
</dbReference>
<sequence>MIERVIKIIEPKFSEEEKLTVLSILESNQITRGEWTKRFEEEFARYLGVRYAFTVCSGTVALFIALKSVGVEGKRVVVPAMSFMATIDAVLLAGGIPVVVDVDEHYTMDPSQLEDAVKRYHPLVVIPVHLYGQTANMEDIMYLSEKYGFLVLEDAAQAHGASFKGKKAGALGHLSAFSFYASKNVPMGEGGVIATDDDTLAKSIKKWIDFGDHPAFNVRITEFQAAIGYIQLKRLDERNKRRRDIAQKYNEHFNGSLTAPTERPNAYHVYHLYTLRHQERDRIIKHLRDMGIDARVYYSYLLNEIRKVDHLPLDRAESFRKEVFSIPVHPYLTEDEINYVIEGVLSAINTIMEKT</sequence>
<dbReference type="PIRSF" id="PIRSF000390">
    <property type="entry name" value="PLP_StrS"/>
    <property type="match status" value="1"/>
</dbReference>
<name>A0A285NRU5_9AQUI</name>
<dbReference type="InterPro" id="IPR000653">
    <property type="entry name" value="DegT/StrS_aminotransferase"/>
</dbReference>
<dbReference type="PANTHER" id="PTHR30244:SF36">
    <property type="entry name" value="3-OXO-GLUCOSE-6-PHOSPHATE:GLUTAMATE AMINOTRANSFERASE"/>
    <property type="match status" value="1"/>
</dbReference>
<dbReference type="GO" id="GO:0000271">
    <property type="term" value="P:polysaccharide biosynthetic process"/>
    <property type="evidence" value="ECO:0007669"/>
    <property type="project" value="TreeGrafter"/>
</dbReference>
<evidence type="ECO:0000256" key="3">
    <source>
        <dbReference type="PIRSR" id="PIRSR000390-1"/>
    </source>
</evidence>
<evidence type="ECO:0000256" key="4">
    <source>
        <dbReference type="PIRSR" id="PIRSR000390-2"/>
    </source>
</evidence>
<dbReference type="CDD" id="cd00616">
    <property type="entry name" value="AHBA_syn"/>
    <property type="match status" value="1"/>
</dbReference>
<keyword evidence="6" id="KW-0472">Membrane</keyword>
<dbReference type="Gene3D" id="3.90.1150.10">
    <property type="entry name" value="Aspartate Aminotransferase, domain 1"/>
    <property type="match status" value="1"/>
</dbReference>
<protein>
    <submittedName>
        <fullName evidence="7">dTDP-4-amino-4,6-dideoxygalactose transaminase</fullName>
    </submittedName>
</protein>
<feature type="modified residue" description="N6-(pyridoxal phosphate)lysine" evidence="4">
    <location>
        <position position="183"/>
    </location>
</feature>
<feature type="transmembrane region" description="Helical" evidence="6">
    <location>
        <begin position="47"/>
        <end position="66"/>
    </location>
</feature>
<reference evidence="8" key="1">
    <citation type="submission" date="2017-09" db="EMBL/GenBank/DDBJ databases">
        <authorList>
            <person name="Varghese N."/>
            <person name="Submissions S."/>
        </authorList>
    </citation>
    <scope>NUCLEOTIDE SEQUENCE [LARGE SCALE GENOMIC DNA]</scope>
    <source>
        <strain evidence="8">DSM 2913</strain>
    </source>
</reference>
<evidence type="ECO:0000256" key="5">
    <source>
        <dbReference type="RuleBase" id="RU004508"/>
    </source>
</evidence>
<keyword evidence="1 4" id="KW-0663">Pyridoxal phosphate</keyword>
<evidence type="ECO:0000256" key="2">
    <source>
        <dbReference type="ARBA" id="ARBA00037999"/>
    </source>
</evidence>
<accession>A0A285NRU5</accession>
<dbReference type="Gene3D" id="3.40.640.10">
    <property type="entry name" value="Type I PLP-dependent aspartate aminotransferase-like (Major domain)"/>
    <property type="match status" value="1"/>
</dbReference>
<keyword evidence="6" id="KW-1133">Transmembrane helix</keyword>
<evidence type="ECO:0000313" key="7">
    <source>
        <dbReference type="EMBL" id="SNZ12224.1"/>
    </source>
</evidence>
<feature type="active site" description="Proton acceptor" evidence="3">
    <location>
        <position position="183"/>
    </location>
</feature>
<organism evidence="7 8">
    <name type="scientific">Hydrogenobacter hydrogenophilus</name>
    <dbReference type="NCBI Taxonomy" id="35835"/>
    <lineage>
        <taxon>Bacteria</taxon>
        <taxon>Pseudomonadati</taxon>
        <taxon>Aquificota</taxon>
        <taxon>Aquificia</taxon>
        <taxon>Aquificales</taxon>
        <taxon>Aquificaceae</taxon>
        <taxon>Hydrogenobacter</taxon>
    </lineage>
</organism>
<dbReference type="Pfam" id="PF01041">
    <property type="entry name" value="DegT_DnrJ_EryC1"/>
    <property type="match status" value="1"/>
</dbReference>
<dbReference type="EMBL" id="OBEN01000001">
    <property type="protein sequence ID" value="SNZ12224.1"/>
    <property type="molecule type" value="Genomic_DNA"/>
</dbReference>
<proteinExistence type="inferred from homology"/>
<dbReference type="SUPFAM" id="SSF53383">
    <property type="entry name" value="PLP-dependent transferases"/>
    <property type="match status" value="1"/>
</dbReference>
<dbReference type="InterPro" id="IPR015424">
    <property type="entry name" value="PyrdxlP-dep_Trfase"/>
</dbReference>
<dbReference type="GO" id="GO:0008483">
    <property type="term" value="F:transaminase activity"/>
    <property type="evidence" value="ECO:0007669"/>
    <property type="project" value="TreeGrafter"/>
</dbReference>
<evidence type="ECO:0000256" key="6">
    <source>
        <dbReference type="SAM" id="Phobius"/>
    </source>
</evidence>
<gene>
    <name evidence="7" type="ORF">SAMN06265353_0491</name>
</gene>
<evidence type="ECO:0000313" key="8">
    <source>
        <dbReference type="Proteomes" id="UP000218627"/>
    </source>
</evidence>
<evidence type="ECO:0000256" key="1">
    <source>
        <dbReference type="ARBA" id="ARBA00022898"/>
    </source>
</evidence>
<comment type="similarity">
    <text evidence="2 5">Belongs to the DegT/DnrJ/EryC1 family.</text>
</comment>
<dbReference type="Proteomes" id="UP000218627">
    <property type="component" value="Unassembled WGS sequence"/>
</dbReference>
<feature type="transmembrane region" description="Helical" evidence="6">
    <location>
        <begin position="78"/>
        <end position="100"/>
    </location>
</feature>
<keyword evidence="8" id="KW-1185">Reference proteome</keyword>
<dbReference type="AlphaFoldDB" id="A0A285NRU5"/>
<dbReference type="InterPro" id="IPR015421">
    <property type="entry name" value="PyrdxlP-dep_Trfase_major"/>
</dbReference>
<dbReference type="InterPro" id="IPR015422">
    <property type="entry name" value="PyrdxlP-dep_Trfase_small"/>
</dbReference>